<evidence type="ECO:0000256" key="6">
    <source>
        <dbReference type="ARBA" id="ARBA00022698"/>
    </source>
</evidence>
<protein>
    <recommendedName>
        <fullName evidence="10">ATP-dependent protease subunit HslV</fullName>
        <ecNumber evidence="10">3.4.25.2</ecNumber>
    </recommendedName>
</protein>
<evidence type="ECO:0000256" key="9">
    <source>
        <dbReference type="ARBA" id="ARBA00023053"/>
    </source>
</evidence>
<dbReference type="CDD" id="cd01913">
    <property type="entry name" value="protease_HslV"/>
    <property type="match status" value="1"/>
</dbReference>
<reference evidence="11 12" key="1">
    <citation type="submission" date="2017-05" db="EMBL/GenBank/DDBJ databases">
        <authorList>
            <person name="Varghese N."/>
            <person name="Submissions S."/>
        </authorList>
    </citation>
    <scope>NUCLEOTIDE SEQUENCE [LARGE SCALE GENOMIC DNA]</scope>
    <source>
        <strain evidence="11 12">DSM 21985</strain>
    </source>
</reference>
<dbReference type="InterPro" id="IPR001353">
    <property type="entry name" value="Proteasome_sua/b"/>
</dbReference>
<dbReference type="Proteomes" id="UP000317557">
    <property type="component" value="Unassembled WGS sequence"/>
</dbReference>
<comment type="catalytic activity">
    <reaction evidence="10">
        <text>ATP-dependent cleavage of peptide bonds with broad specificity.</text>
        <dbReference type="EC" id="3.4.25.2"/>
    </reaction>
</comment>
<dbReference type="NCBIfam" id="NF003964">
    <property type="entry name" value="PRK05456.1"/>
    <property type="match status" value="1"/>
</dbReference>
<keyword evidence="5 10" id="KW-0645">Protease</keyword>
<feature type="active site" evidence="10">
    <location>
        <position position="9"/>
    </location>
</feature>
<comment type="subcellular location">
    <subcellularLocation>
        <location evidence="1 10">Cytoplasm</location>
    </subcellularLocation>
</comment>
<evidence type="ECO:0000256" key="10">
    <source>
        <dbReference type="HAMAP-Rule" id="MF_00248"/>
    </source>
</evidence>
<keyword evidence="9 10" id="KW-0915">Sodium</keyword>
<dbReference type="EMBL" id="FXTP01000020">
    <property type="protein sequence ID" value="SMO96126.1"/>
    <property type="molecule type" value="Genomic_DNA"/>
</dbReference>
<feature type="binding site" evidence="10">
    <location>
        <position position="171"/>
    </location>
    <ligand>
        <name>Na(+)</name>
        <dbReference type="ChEBI" id="CHEBI:29101"/>
    </ligand>
</feature>
<evidence type="ECO:0000313" key="12">
    <source>
        <dbReference type="Proteomes" id="UP000317557"/>
    </source>
</evidence>
<dbReference type="InterPro" id="IPR023333">
    <property type="entry name" value="Proteasome_suB-type"/>
</dbReference>
<comment type="similarity">
    <text evidence="2 10">Belongs to the peptidase T1B family. HslV subfamily.</text>
</comment>
<evidence type="ECO:0000256" key="3">
    <source>
        <dbReference type="ARBA" id="ARBA00022490"/>
    </source>
</evidence>
<keyword evidence="3 10" id="KW-0963">Cytoplasm</keyword>
<dbReference type="HAMAP" id="MF_00248">
    <property type="entry name" value="HslV"/>
    <property type="match status" value="1"/>
</dbReference>
<dbReference type="Pfam" id="PF00227">
    <property type="entry name" value="Proteasome"/>
    <property type="match status" value="1"/>
</dbReference>
<comment type="subunit">
    <text evidence="10">A double ring-shaped homohexamer of HslV is capped on each side by a ring-shaped HslU homohexamer. The assembly of the HslU/HslV complex is dependent on binding of ATP.</text>
</comment>
<keyword evidence="7 10" id="KW-0479">Metal-binding</keyword>
<comment type="activity regulation">
    <text evidence="10">Allosterically activated by HslU binding.</text>
</comment>
<dbReference type="PROSITE" id="PS51476">
    <property type="entry name" value="PROTEASOME_BETA_2"/>
    <property type="match status" value="1"/>
</dbReference>
<keyword evidence="12" id="KW-1185">Reference proteome</keyword>
<dbReference type="PANTHER" id="PTHR32194">
    <property type="entry name" value="METALLOPROTEASE TLDD"/>
    <property type="match status" value="1"/>
</dbReference>
<dbReference type="NCBIfam" id="TIGR03692">
    <property type="entry name" value="ATP_dep_HslV"/>
    <property type="match status" value="1"/>
</dbReference>
<dbReference type="GO" id="GO:0051603">
    <property type="term" value="P:proteolysis involved in protein catabolic process"/>
    <property type="evidence" value="ECO:0007669"/>
    <property type="project" value="InterPro"/>
</dbReference>
<organism evidence="11 12">
    <name type="scientific">Gracilimonas mengyeensis</name>
    <dbReference type="NCBI Taxonomy" id="1302730"/>
    <lineage>
        <taxon>Bacteria</taxon>
        <taxon>Pseudomonadati</taxon>
        <taxon>Balneolota</taxon>
        <taxon>Balneolia</taxon>
        <taxon>Balneolales</taxon>
        <taxon>Balneolaceae</taxon>
        <taxon>Gracilimonas</taxon>
    </lineage>
</organism>
<keyword evidence="4 10" id="KW-0021">Allosteric enzyme</keyword>
<dbReference type="PANTHER" id="PTHR32194:SF0">
    <property type="entry name" value="ATP-DEPENDENT PROTEASE SUBUNIT HSLV"/>
    <property type="match status" value="1"/>
</dbReference>
<sequence>MNLSELHATTVVGVIHNGKAAIGCDGQATMEKTVMKSTVKKVRKLYDGKILAGFAGSTADAFTLFEKYEEKLNEYNGNMERAAVELAKEWRKDKFLQKLQALLIVMNNDKSLVISGQGDVIEPDHEIATIGSGGSYALSAARAMLKHAPKLSSREIVEEALHIAADIDIYTNHNITILEIEDED</sequence>
<name>A0A521FJ18_9BACT</name>
<evidence type="ECO:0000256" key="5">
    <source>
        <dbReference type="ARBA" id="ARBA00022670"/>
    </source>
</evidence>
<dbReference type="PIRSF" id="PIRSF039093">
    <property type="entry name" value="HslV"/>
    <property type="match status" value="1"/>
</dbReference>
<dbReference type="EC" id="3.4.25.2" evidence="10"/>
<feature type="binding site" evidence="10">
    <location>
        <position position="165"/>
    </location>
    <ligand>
        <name>Na(+)</name>
        <dbReference type="ChEBI" id="CHEBI:29101"/>
    </ligand>
</feature>
<keyword evidence="8 10" id="KW-0378">Hydrolase</keyword>
<dbReference type="InterPro" id="IPR022281">
    <property type="entry name" value="ATP-dep_Prtase_HsIV_su"/>
</dbReference>
<evidence type="ECO:0000256" key="7">
    <source>
        <dbReference type="ARBA" id="ARBA00022723"/>
    </source>
</evidence>
<gene>
    <name evidence="10" type="primary">hslV</name>
    <name evidence="11" type="ORF">SAMN06265219_12029</name>
</gene>
<dbReference type="GO" id="GO:0046872">
    <property type="term" value="F:metal ion binding"/>
    <property type="evidence" value="ECO:0007669"/>
    <property type="project" value="UniProtKB-KW"/>
</dbReference>
<dbReference type="GO" id="GO:0004298">
    <property type="term" value="F:threonine-type endopeptidase activity"/>
    <property type="evidence" value="ECO:0007669"/>
    <property type="project" value="UniProtKB-KW"/>
</dbReference>
<dbReference type="AlphaFoldDB" id="A0A521FJ18"/>
<dbReference type="GO" id="GO:0009376">
    <property type="term" value="C:HslUV protease complex"/>
    <property type="evidence" value="ECO:0007669"/>
    <property type="project" value="UniProtKB-UniRule"/>
</dbReference>
<evidence type="ECO:0000313" key="11">
    <source>
        <dbReference type="EMBL" id="SMO96126.1"/>
    </source>
</evidence>
<dbReference type="Gene3D" id="3.60.20.10">
    <property type="entry name" value="Glutamine Phosphoribosylpyrophosphate, subunit 1, domain 1"/>
    <property type="match status" value="1"/>
</dbReference>
<feature type="binding site" evidence="10">
    <location>
        <position position="168"/>
    </location>
    <ligand>
        <name>Na(+)</name>
        <dbReference type="ChEBI" id="CHEBI:29101"/>
    </ligand>
</feature>
<keyword evidence="6 10" id="KW-0888">Threonine protease</keyword>
<evidence type="ECO:0000256" key="1">
    <source>
        <dbReference type="ARBA" id="ARBA00004496"/>
    </source>
</evidence>
<proteinExistence type="inferred from homology"/>
<comment type="function">
    <text evidence="10">Protease subunit of a proteasome-like degradation complex believed to be a general protein degrading machinery.</text>
</comment>
<evidence type="ECO:0000256" key="8">
    <source>
        <dbReference type="ARBA" id="ARBA00022801"/>
    </source>
</evidence>
<dbReference type="OrthoDB" id="9804884at2"/>
<dbReference type="GO" id="GO:0005839">
    <property type="term" value="C:proteasome core complex"/>
    <property type="evidence" value="ECO:0007669"/>
    <property type="project" value="InterPro"/>
</dbReference>
<evidence type="ECO:0000256" key="2">
    <source>
        <dbReference type="ARBA" id="ARBA00006053"/>
    </source>
</evidence>
<dbReference type="InterPro" id="IPR029055">
    <property type="entry name" value="Ntn_hydrolases_N"/>
</dbReference>
<accession>A0A521FJ18</accession>
<dbReference type="SUPFAM" id="SSF56235">
    <property type="entry name" value="N-terminal nucleophile aminohydrolases (Ntn hydrolases)"/>
    <property type="match status" value="1"/>
</dbReference>
<evidence type="ECO:0000256" key="4">
    <source>
        <dbReference type="ARBA" id="ARBA00022533"/>
    </source>
</evidence>
<dbReference type="RefSeq" id="WP_142456182.1">
    <property type="nucleotide sequence ID" value="NZ_FXTP01000020.1"/>
</dbReference>